<evidence type="ECO:0000256" key="1">
    <source>
        <dbReference type="SAM" id="MobiDB-lite"/>
    </source>
</evidence>
<dbReference type="Pfam" id="PF25545">
    <property type="entry name" value="DUF7924"/>
    <property type="match status" value="1"/>
</dbReference>
<feature type="region of interest" description="Disordered" evidence="1">
    <location>
        <begin position="55"/>
        <end position="84"/>
    </location>
</feature>
<keyword evidence="4" id="KW-1185">Reference proteome</keyword>
<evidence type="ECO:0000259" key="2">
    <source>
        <dbReference type="Pfam" id="PF25545"/>
    </source>
</evidence>
<evidence type="ECO:0000313" key="3">
    <source>
        <dbReference type="EMBL" id="KAF3760106.1"/>
    </source>
</evidence>
<dbReference type="AlphaFoldDB" id="A0A9P4XSR9"/>
<accession>A0A9P4XSR9</accession>
<dbReference type="OrthoDB" id="5336565at2759"/>
<organism evidence="3 4">
    <name type="scientific">Cryphonectria parasitica (strain ATCC 38755 / EP155)</name>
    <dbReference type="NCBI Taxonomy" id="660469"/>
    <lineage>
        <taxon>Eukaryota</taxon>
        <taxon>Fungi</taxon>
        <taxon>Dikarya</taxon>
        <taxon>Ascomycota</taxon>
        <taxon>Pezizomycotina</taxon>
        <taxon>Sordariomycetes</taxon>
        <taxon>Sordariomycetidae</taxon>
        <taxon>Diaporthales</taxon>
        <taxon>Cryphonectriaceae</taxon>
        <taxon>Cryphonectria-Endothia species complex</taxon>
        <taxon>Cryphonectria</taxon>
    </lineage>
</organism>
<name>A0A9P4XSR9_CRYP1</name>
<dbReference type="EMBL" id="MU032354">
    <property type="protein sequence ID" value="KAF3760106.1"/>
    <property type="molecule type" value="Genomic_DNA"/>
</dbReference>
<gene>
    <name evidence="3" type="ORF">M406DRAFT_240300</name>
</gene>
<dbReference type="InterPro" id="IPR057684">
    <property type="entry name" value="DUF7924"/>
</dbReference>
<reference evidence="3" key="1">
    <citation type="journal article" date="2020" name="Phytopathology">
        <title>Genome sequence of the chestnut blight fungus Cryphonectria parasitica EP155: A fundamental resource for an archetypical invasive plant pathogen.</title>
        <authorList>
            <person name="Crouch J.A."/>
            <person name="Dawe A."/>
            <person name="Aerts A."/>
            <person name="Barry K."/>
            <person name="Churchill A.C.L."/>
            <person name="Grimwood J."/>
            <person name="Hillman B."/>
            <person name="Milgroom M.G."/>
            <person name="Pangilinan J."/>
            <person name="Smith M."/>
            <person name="Salamov A."/>
            <person name="Schmutz J."/>
            <person name="Yadav J."/>
            <person name="Grigoriev I.V."/>
            <person name="Nuss D."/>
        </authorList>
    </citation>
    <scope>NUCLEOTIDE SEQUENCE</scope>
    <source>
        <strain evidence="3">EP155</strain>
    </source>
</reference>
<dbReference type="Proteomes" id="UP000803844">
    <property type="component" value="Unassembled WGS sequence"/>
</dbReference>
<dbReference type="RefSeq" id="XP_040771085.1">
    <property type="nucleotide sequence ID" value="XM_040916119.1"/>
</dbReference>
<feature type="non-terminal residue" evidence="3">
    <location>
        <position position="368"/>
    </location>
</feature>
<feature type="non-terminal residue" evidence="3">
    <location>
        <position position="1"/>
    </location>
</feature>
<feature type="compositionally biased region" description="Low complexity" evidence="1">
    <location>
        <begin position="67"/>
        <end position="84"/>
    </location>
</feature>
<protein>
    <recommendedName>
        <fullName evidence="2">DUF7924 domain-containing protein</fullName>
    </recommendedName>
</protein>
<evidence type="ECO:0000313" key="4">
    <source>
        <dbReference type="Proteomes" id="UP000803844"/>
    </source>
</evidence>
<comment type="caution">
    <text evidence="3">The sequence shown here is derived from an EMBL/GenBank/DDBJ whole genome shotgun (WGS) entry which is preliminary data.</text>
</comment>
<sequence>WHYPPEFWDRLSTIPLIRSALKELDRRICEQPAPPPPSLPTEPAARDLARFARHGGPDLRDLRGYPAPAADSTMSSSSRSQATKSINLITVTTDSGTTRTKKSSTYHRGFEQHLADYRIHAIWNSQKLDLADTKAVLARSRSSLSLSRFPDDSFEAFQNDNSRAKDESDICKYILPTITGPWKDNYPSAENMAFGNLAPLTNGTIVAAKPDIALGACPEQLNPTIRSELQHHIIPSTSTDRIIAPNFFLEAKGPNGSTAVMMRQARYDGAIGARSMHSLQNYGREEPVYDGHAYTYSSTYYDGTLKMYAHHATAPAISGGQPEYHMNQLTAYALTNNRETFVQGATAYRNLRDLAMQQRDTFIEAANA</sequence>
<proteinExistence type="predicted"/>
<dbReference type="GeneID" id="63833248"/>
<feature type="domain" description="DUF7924" evidence="2">
    <location>
        <begin position="206"/>
        <end position="363"/>
    </location>
</feature>